<reference evidence="3" key="1">
    <citation type="journal article" date="2021" name="Microb. Physiol.">
        <title>Proteogenomic Insights into the Physiology of Marine, Sulfate-Reducing, Filamentous Desulfonema limicola and Desulfonema magnum.</title>
        <authorList>
            <person name="Schnaars V."/>
            <person name="Wohlbrand L."/>
            <person name="Scheve S."/>
            <person name="Hinrichs C."/>
            <person name="Reinhardt R."/>
            <person name="Rabus R."/>
        </authorList>
    </citation>
    <scope>NUCLEOTIDE SEQUENCE</scope>
    <source>
        <strain evidence="3">5ac10</strain>
    </source>
</reference>
<dbReference type="Pfam" id="PF10816">
    <property type="entry name" value="DUF2760"/>
    <property type="match status" value="1"/>
</dbReference>
<evidence type="ECO:0000259" key="2">
    <source>
        <dbReference type="Pfam" id="PF10816"/>
    </source>
</evidence>
<evidence type="ECO:0000313" key="4">
    <source>
        <dbReference type="Proteomes" id="UP000663720"/>
    </source>
</evidence>
<feature type="domain" description="DUF2760" evidence="2">
    <location>
        <begin position="131"/>
        <end position="250"/>
    </location>
</feature>
<feature type="transmembrane region" description="Helical" evidence="1">
    <location>
        <begin position="12"/>
        <end position="34"/>
    </location>
</feature>
<name>A0A975B9U9_9BACT</name>
<dbReference type="AlphaFoldDB" id="A0A975B9U9"/>
<dbReference type="KEGG" id="dli:dnl_36840"/>
<feature type="transmembrane region" description="Helical" evidence="1">
    <location>
        <begin position="70"/>
        <end position="90"/>
    </location>
</feature>
<gene>
    <name evidence="3" type="ORF">dnl_36840</name>
</gene>
<dbReference type="EMBL" id="CP061799">
    <property type="protein sequence ID" value="QTA81351.1"/>
    <property type="molecule type" value="Genomic_DNA"/>
</dbReference>
<keyword evidence="4" id="KW-1185">Reference proteome</keyword>
<keyword evidence="1" id="KW-0812">Transmembrane</keyword>
<keyword evidence="1" id="KW-1133">Transmembrane helix</keyword>
<protein>
    <submittedName>
        <fullName evidence="3">DUF2760</fullName>
    </submittedName>
</protein>
<dbReference type="RefSeq" id="WP_207687396.1">
    <property type="nucleotide sequence ID" value="NZ_CP061799.1"/>
</dbReference>
<accession>A0A975B9U9</accession>
<keyword evidence="1" id="KW-0472">Membrane</keyword>
<dbReference type="InterPro" id="IPR021212">
    <property type="entry name" value="DUF2760"/>
</dbReference>
<dbReference type="Proteomes" id="UP000663720">
    <property type="component" value="Chromosome"/>
</dbReference>
<evidence type="ECO:0000256" key="1">
    <source>
        <dbReference type="SAM" id="Phobius"/>
    </source>
</evidence>
<proteinExistence type="predicted"/>
<organism evidence="3 4">
    <name type="scientific">Desulfonema limicola</name>
    <dbReference type="NCBI Taxonomy" id="45656"/>
    <lineage>
        <taxon>Bacteria</taxon>
        <taxon>Pseudomonadati</taxon>
        <taxon>Thermodesulfobacteriota</taxon>
        <taxon>Desulfobacteria</taxon>
        <taxon>Desulfobacterales</taxon>
        <taxon>Desulfococcaceae</taxon>
        <taxon>Desulfonema</taxon>
    </lineage>
</organism>
<sequence length="252" mass="28288">MEIVRLFSRRLLFWIIFFMGITCALINSALYLAMDYIVKKLSVLSQVADAPPELLILNESGAAAAAVNQFYLPAVICLFLITGLLLWLCLRMSLSKLMTDYEARAAVPADKPGKLSEFDIKEKERADKRLFLHLFSVLQREGRLMDFFSEDIEEYDDEQIGAAVRNIHDNCKKAVDKYLTAAPVVEQEEDEDILVEPGFDPNAVKLTGNVTGDPPFKGIVRHRGWKAENLELPSLSGSRDPEIIAPAEVEIL</sequence>
<evidence type="ECO:0000313" key="3">
    <source>
        <dbReference type="EMBL" id="QTA81351.1"/>
    </source>
</evidence>